<dbReference type="AlphaFoldDB" id="A0A1D8GDB1"/>
<evidence type="ECO:0000313" key="2">
    <source>
        <dbReference type="Proteomes" id="UP000095743"/>
    </source>
</evidence>
<dbReference type="RefSeq" id="WP_069974471.1">
    <property type="nucleotide sequence ID" value="NZ_CP017269.1"/>
</dbReference>
<dbReference type="KEGG" id="gfe:Gferi_04645"/>
<gene>
    <name evidence="1" type="ORF">Gferi_04645</name>
</gene>
<dbReference type="Proteomes" id="UP000095743">
    <property type="component" value="Chromosome"/>
</dbReference>
<dbReference type="OrthoDB" id="1954707at2"/>
<dbReference type="EMBL" id="CP017269">
    <property type="protein sequence ID" value="AOT68905.1"/>
    <property type="molecule type" value="Genomic_DNA"/>
</dbReference>
<proteinExistence type="predicted"/>
<organism evidence="1 2">
    <name type="scientific">Geosporobacter ferrireducens</name>
    <dbReference type="NCBI Taxonomy" id="1424294"/>
    <lineage>
        <taxon>Bacteria</taxon>
        <taxon>Bacillati</taxon>
        <taxon>Bacillota</taxon>
        <taxon>Clostridia</taxon>
        <taxon>Peptostreptococcales</taxon>
        <taxon>Thermotaleaceae</taxon>
        <taxon>Geosporobacter</taxon>
    </lineage>
</organism>
<evidence type="ECO:0000313" key="1">
    <source>
        <dbReference type="EMBL" id="AOT68905.1"/>
    </source>
</evidence>
<dbReference type="STRING" id="1424294.Gferi_04645"/>
<sequence>MAKDLNKINKKLAEAAGSINPTDDQMAQFAKMVGKYKNRSMEEIEAEVNQMMGTFTRAQKDDFIRKLQMLKQMQGLLDKNQMKKVDMFIRLLSQ</sequence>
<accession>A0A1D8GDB1</accession>
<protein>
    <submittedName>
        <fullName evidence="1">Uncharacterized protein</fullName>
    </submittedName>
</protein>
<name>A0A1D8GDB1_9FIRM</name>
<keyword evidence="2" id="KW-1185">Reference proteome</keyword>
<reference evidence="1 2" key="1">
    <citation type="submission" date="2016-09" db="EMBL/GenBank/DDBJ databases">
        <title>Genomic analysis reveals versatility of anaerobic energy metabolism of Geosporobacter ferrireducens IRF9 of phylum Firmicutes.</title>
        <authorList>
            <person name="Kim S.-J."/>
        </authorList>
    </citation>
    <scope>NUCLEOTIDE SEQUENCE [LARGE SCALE GENOMIC DNA]</scope>
    <source>
        <strain evidence="1 2">IRF9</strain>
    </source>
</reference>